<reference evidence="6 7" key="1">
    <citation type="submission" date="2019-11" db="EMBL/GenBank/DDBJ databases">
        <title>P. haliotis isolates from Z. marina roots.</title>
        <authorList>
            <person name="Cohen M."/>
            <person name="Jospin G."/>
            <person name="Eisen J.A."/>
            <person name="Coil D.A."/>
        </authorList>
    </citation>
    <scope>NUCLEOTIDE SEQUENCE [LARGE SCALE GENOMIC DNA]</scope>
    <source>
        <strain evidence="6 7">UCD-MCMsp1aY</strain>
    </source>
</reference>
<feature type="domain" description="DAGKc" evidence="5">
    <location>
        <begin position="22"/>
        <end position="127"/>
    </location>
</feature>
<evidence type="ECO:0000256" key="4">
    <source>
        <dbReference type="ARBA" id="ARBA00022840"/>
    </source>
</evidence>
<dbReference type="SUPFAM" id="SSF111331">
    <property type="entry name" value="NAD kinase/diacylglycerol kinase-like"/>
    <property type="match status" value="1"/>
</dbReference>
<dbReference type="InterPro" id="IPR017438">
    <property type="entry name" value="ATP-NAD_kinase_N"/>
</dbReference>
<dbReference type="EMBL" id="WOCD01000005">
    <property type="protein sequence ID" value="MUH73637.1"/>
    <property type="molecule type" value="Genomic_DNA"/>
</dbReference>
<dbReference type="OrthoDB" id="142078at2"/>
<dbReference type="SMART" id="SM00046">
    <property type="entry name" value="DAGKc"/>
    <property type="match status" value="1"/>
</dbReference>
<dbReference type="InterPro" id="IPR001206">
    <property type="entry name" value="Diacylglycerol_kinase_cat_dom"/>
</dbReference>
<proteinExistence type="predicted"/>
<dbReference type="GO" id="GO:0005886">
    <property type="term" value="C:plasma membrane"/>
    <property type="evidence" value="ECO:0007669"/>
    <property type="project" value="TreeGrafter"/>
</dbReference>
<evidence type="ECO:0000256" key="2">
    <source>
        <dbReference type="ARBA" id="ARBA00022741"/>
    </source>
</evidence>
<organism evidence="6 7">
    <name type="scientific">Psychrosphaera haliotis</name>
    <dbReference type="NCBI Taxonomy" id="555083"/>
    <lineage>
        <taxon>Bacteria</taxon>
        <taxon>Pseudomonadati</taxon>
        <taxon>Pseudomonadota</taxon>
        <taxon>Gammaproteobacteria</taxon>
        <taxon>Alteromonadales</taxon>
        <taxon>Pseudoalteromonadaceae</taxon>
        <taxon>Psychrosphaera</taxon>
    </lineage>
</organism>
<dbReference type="Pfam" id="PF19279">
    <property type="entry name" value="YegS_C"/>
    <property type="match status" value="1"/>
</dbReference>
<keyword evidence="2" id="KW-0547">Nucleotide-binding</keyword>
<dbReference type="AlphaFoldDB" id="A0A6N8FEQ2"/>
<dbReference type="Proteomes" id="UP000439994">
    <property type="component" value="Unassembled WGS sequence"/>
</dbReference>
<evidence type="ECO:0000313" key="6">
    <source>
        <dbReference type="EMBL" id="MUH73637.1"/>
    </source>
</evidence>
<dbReference type="Gene3D" id="3.40.50.10330">
    <property type="entry name" value="Probable inorganic polyphosphate/atp-NAD kinase, domain 1"/>
    <property type="match status" value="1"/>
</dbReference>
<evidence type="ECO:0000259" key="5">
    <source>
        <dbReference type="PROSITE" id="PS50146"/>
    </source>
</evidence>
<dbReference type="PANTHER" id="PTHR12358">
    <property type="entry name" value="SPHINGOSINE KINASE"/>
    <property type="match status" value="1"/>
</dbReference>
<sequence>MPVVQMPEVTMPEAQNMEPEAQTAIRYLVVFNPVQSAKRQKLLALLISELKHRSLNYTLYPTEANLTANQYYFRAHLKEYTDVVILGGDGTFNVVVNCIVDAQLHQNISHKINVGLLPAGTGNDFSKQWFNKAKQKGHSQQDLINIVLGNQVQTLYLGECHYDNKVRYFNNVLGVGFDAVIAKQLAHQKSLFRSLSYLVAALRHIPFYQEPKCELVLKGKTTKYRNLITAFANSQYFGGGLPIAPNQDGRTESLTVIRAPKLSVIPKVMLLLKLTKGRHLSSKGVFHDKMQKEDEAEITTSGLEIEADGEYIGETPCKVKVSSHTINLKV</sequence>
<dbReference type="InterPro" id="IPR016064">
    <property type="entry name" value="NAD/diacylglycerol_kinase_sf"/>
</dbReference>
<dbReference type="GO" id="GO:0005524">
    <property type="term" value="F:ATP binding"/>
    <property type="evidence" value="ECO:0007669"/>
    <property type="project" value="UniProtKB-KW"/>
</dbReference>
<dbReference type="RefSeq" id="WP_155697044.1">
    <property type="nucleotide sequence ID" value="NZ_WOCD01000005.1"/>
</dbReference>
<dbReference type="InterPro" id="IPR045540">
    <property type="entry name" value="YegS/DAGK_C"/>
</dbReference>
<protein>
    <recommendedName>
        <fullName evidence="5">DAGKc domain-containing protein</fullName>
    </recommendedName>
</protein>
<name>A0A6N8FEQ2_9GAMM</name>
<dbReference type="GO" id="GO:0016301">
    <property type="term" value="F:kinase activity"/>
    <property type="evidence" value="ECO:0007669"/>
    <property type="project" value="UniProtKB-KW"/>
</dbReference>
<comment type="caution">
    <text evidence="6">The sequence shown here is derived from an EMBL/GenBank/DDBJ whole genome shotgun (WGS) entry which is preliminary data.</text>
</comment>
<evidence type="ECO:0000256" key="1">
    <source>
        <dbReference type="ARBA" id="ARBA00022679"/>
    </source>
</evidence>
<dbReference type="PANTHER" id="PTHR12358:SF106">
    <property type="entry name" value="LIPID KINASE YEGS"/>
    <property type="match status" value="1"/>
</dbReference>
<gene>
    <name evidence="6" type="ORF">GNP35_14775</name>
</gene>
<dbReference type="PROSITE" id="PS50146">
    <property type="entry name" value="DAGK"/>
    <property type="match status" value="1"/>
</dbReference>
<dbReference type="InterPro" id="IPR050187">
    <property type="entry name" value="Lipid_Phosphate_FormReg"/>
</dbReference>
<evidence type="ECO:0000313" key="7">
    <source>
        <dbReference type="Proteomes" id="UP000439994"/>
    </source>
</evidence>
<evidence type="ECO:0000256" key="3">
    <source>
        <dbReference type="ARBA" id="ARBA00022777"/>
    </source>
</evidence>
<dbReference type="Pfam" id="PF00781">
    <property type="entry name" value="DAGK_cat"/>
    <property type="match status" value="1"/>
</dbReference>
<keyword evidence="3" id="KW-0418">Kinase</keyword>
<keyword evidence="4" id="KW-0067">ATP-binding</keyword>
<keyword evidence="1" id="KW-0808">Transferase</keyword>
<accession>A0A6N8FEQ2</accession>
<dbReference type="Gene3D" id="2.60.200.40">
    <property type="match status" value="1"/>
</dbReference>
<keyword evidence="7" id="KW-1185">Reference proteome</keyword>